<feature type="transmembrane region" description="Helical" evidence="8">
    <location>
        <begin position="301"/>
        <end position="320"/>
    </location>
</feature>
<proteinExistence type="inferred from homology"/>
<keyword evidence="6 8" id="KW-1133">Transmembrane helix</keyword>
<dbReference type="Pfam" id="PF01594">
    <property type="entry name" value="AI-2E_transport"/>
    <property type="match status" value="1"/>
</dbReference>
<keyword evidence="3" id="KW-0813">Transport</keyword>
<gene>
    <name evidence="9" type="ORF">KSB_05040</name>
</gene>
<evidence type="ECO:0000313" key="9">
    <source>
        <dbReference type="EMBL" id="GHO52029.1"/>
    </source>
</evidence>
<feature type="transmembrane region" description="Helical" evidence="8">
    <location>
        <begin position="46"/>
        <end position="66"/>
    </location>
</feature>
<evidence type="ECO:0000256" key="2">
    <source>
        <dbReference type="ARBA" id="ARBA00009773"/>
    </source>
</evidence>
<evidence type="ECO:0000256" key="6">
    <source>
        <dbReference type="ARBA" id="ARBA00022989"/>
    </source>
</evidence>
<dbReference type="EMBL" id="BNJG01000001">
    <property type="protein sequence ID" value="GHO52029.1"/>
    <property type="molecule type" value="Genomic_DNA"/>
</dbReference>
<feature type="transmembrane region" description="Helical" evidence="8">
    <location>
        <begin position="261"/>
        <end position="289"/>
    </location>
</feature>
<evidence type="ECO:0000256" key="4">
    <source>
        <dbReference type="ARBA" id="ARBA00022475"/>
    </source>
</evidence>
<dbReference type="Proteomes" id="UP000654345">
    <property type="component" value="Unassembled WGS sequence"/>
</dbReference>
<comment type="similarity">
    <text evidence="2">Belongs to the autoinducer-2 exporter (AI-2E) (TC 2.A.86) family.</text>
</comment>
<organism evidence="9 10">
    <name type="scientific">Ktedonobacter robiniae</name>
    <dbReference type="NCBI Taxonomy" id="2778365"/>
    <lineage>
        <taxon>Bacteria</taxon>
        <taxon>Bacillati</taxon>
        <taxon>Chloroflexota</taxon>
        <taxon>Ktedonobacteria</taxon>
        <taxon>Ktedonobacterales</taxon>
        <taxon>Ktedonobacteraceae</taxon>
        <taxon>Ktedonobacter</taxon>
    </lineage>
</organism>
<dbReference type="PANTHER" id="PTHR21716">
    <property type="entry name" value="TRANSMEMBRANE PROTEIN"/>
    <property type="match status" value="1"/>
</dbReference>
<dbReference type="InterPro" id="IPR002549">
    <property type="entry name" value="AI-2E-like"/>
</dbReference>
<feature type="transmembrane region" description="Helical" evidence="8">
    <location>
        <begin position="326"/>
        <end position="347"/>
    </location>
</feature>
<feature type="transmembrane region" description="Helical" evidence="8">
    <location>
        <begin position="73"/>
        <end position="95"/>
    </location>
</feature>
<sequence length="387" mass="41493">MYMTSLHLETTTTKWARRRDIPLAILAWTALAGLVLWGASHIIHTLLLLTIAALLAYALAPGVKLLHRFMPRLLAILIMYVLVLSALCFLIYLVVTTAIDQVRALASSVQTLLTPKGAGQLSPIEQTLGTIGISHAQISSFGSQITSSLEGAARDTVPVVSGVVNAILDFVLIAVLSVYLLNDGTRISTWVRKNSPHVARASTVLDTLQRIVGGYIRGQLIMSTLIGVLVGGGMFIFHVPYAVFLGVMAFVLEFIPVLGTLVSGAICVLLALTQGWLIALGVLIYFIIVHILEGDVIGPRIVGQAVGLHPVISIAALIAGAELFGIWGALFAAPVVGVLQVLVVALWTNWRHTRPEQFEQVEQQAVDTADVNLSAPSKIKTTPEELV</sequence>
<evidence type="ECO:0000256" key="7">
    <source>
        <dbReference type="ARBA" id="ARBA00023136"/>
    </source>
</evidence>
<evidence type="ECO:0000256" key="1">
    <source>
        <dbReference type="ARBA" id="ARBA00004651"/>
    </source>
</evidence>
<keyword evidence="10" id="KW-1185">Reference proteome</keyword>
<keyword evidence="7 8" id="KW-0472">Membrane</keyword>
<keyword evidence="5 8" id="KW-0812">Transmembrane</keyword>
<feature type="transmembrane region" description="Helical" evidence="8">
    <location>
        <begin position="159"/>
        <end position="182"/>
    </location>
</feature>
<evidence type="ECO:0000256" key="3">
    <source>
        <dbReference type="ARBA" id="ARBA00022448"/>
    </source>
</evidence>
<comment type="subcellular location">
    <subcellularLocation>
        <location evidence="1">Cell membrane</location>
        <topology evidence="1">Multi-pass membrane protein</topology>
    </subcellularLocation>
</comment>
<accession>A0ABQ3UH47</accession>
<evidence type="ECO:0000256" key="5">
    <source>
        <dbReference type="ARBA" id="ARBA00022692"/>
    </source>
</evidence>
<reference evidence="9 10" key="1">
    <citation type="journal article" date="2021" name="Int. J. Syst. Evol. Microbiol.">
        <title>Reticulibacter mediterranei gen. nov., sp. nov., within the new family Reticulibacteraceae fam. nov., and Ktedonospora formicarum gen. nov., sp. nov., Ktedonobacter robiniae sp. nov., Dictyobacter formicarum sp. nov. and Dictyobacter arantiisoli sp. nov., belonging to the class Ktedonobacteria.</title>
        <authorList>
            <person name="Yabe S."/>
            <person name="Zheng Y."/>
            <person name="Wang C.M."/>
            <person name="Sakai Y."/>
            <person name="Abe K."/>
            <person name="Yokota A."/>
            <person name="Donadio S."/>
            <person name="Cavaletti L."/>
            <person name="Monciardini P."/>
        </authorList>
    </citation>
    <scope>NUCLEOTIDE SEQUENCE [LARGE SCALE GENOMIC DNA]</scope>
    <source>
        <strain evidence="9 10">SOSP1-30</strain>
    </source>
</reference>
<evidence type="ECO:0000313" key="10">
    <source>
        <dbReference type="Proteomes" id="UP000654345"/>
    </source>
</evidence>
<feature type="transmembrane region" description="Helical" evidence="8">
    <location>
        <begin position="225"/>
        <end position="255"/>
    </location>
</feature>
<comment type="caution">
    <text evidence="9">The sequence shown here is derived from an EMBL/GenBank/DDBJ whole genome shotgun (WGS) entry which is preliminary data.</text>
</comment>
<evidence type="ECO:0000256" key="8">
    <source>
        <dbReference type="SAM" id="Phobius"/>
    </source>
</evidence>
<feature type="transmembrane region" description="Helical" evidence="8">
    <location>
        <begin position="21"/>
        <end position="40"/>
    </location>
</feature>
<protein>
    <submittedName>
        <fullName evidence="9">AI-2E family transporter</fullName>
    </submittedName>
</protein>
<dbReference type="PANTHER" id="PTHR21716:SF53">
    <property type="entry name" value="PERMEASE PERM-RELATED"/>
    <property type="match status" value="1"/>
</dbReference>
<keyword evidence="4" id="KW-1003">Cell membrane</keyword>
<name>A0ABQ3UH47_9CHLR</name>